<dbReference type="AlphaFoldDB" id="M9LPC2"/>
<evidence type="ECO:0000313" key="2">
    <source>
        <dbReference type="Proteomes" id="UP000029453"/>
    </source>
</evidence>
<gene>
    <name evidence="1" type="ORF">PPOP_1713</name>
</gene>
<keyword evidence="2" id="KW-1185">Reference proteome</keyword>
<comment type="caution">
    <text evidence="1">The sequence shown here is derived from an EMBL/GenBank/DDBJ whole genome shotgun (WGS) entry which is preliminary data.</text>
</comment>
<dbReference type="Proteomes" id="UP000029453">
    <property type="component" value="Unassembled WGS sequence"/>
</dbReference>
<organism evidence="1 2">
    <name type="scientific">Paenibacillus popilliae ATCC 14706</name>
    <dbReference type="NCBI Taxonomy" id="1212764"/>
    <lineage>
        <taxon>Bacteria</taxon>
        <taxon>Bacillati</taxon>
        <taxon>Bacillota</taxon>
        <taxon>Bacilli</taxon>
        <taxon>Bacillales</taxon>
        <taxon>Paenibacillaceae</taxon>
        <taxon>Paenibacillus</taxon>
    </lineage>
</organism>
<evidence type="ECO:0000313" key="1">
    <source>
        <dbReference type="EMBL" id="GAC42356.1"/>
    </source>
</evidence>
<reference evidence="1 2" key="1">
    <citation type="submission" date="2012-10" db="EMBL/GenBank/DDBJ databases">
        <title>Draft Genome Sequence of Paenibacillus popilliae ATCC 14706T.</title>
        <authorList>
            <person name="Iiyama K."/>
            <person name="Mori K."/>
            <person name="Mon H."/>
            <person name="Chieda Y."/>
            <person name="Lee J.M."/>
            <person name="Kusakabe T."/>
            <person name="Tashiro K."/>
            <person name="Asano S."/>
            <person name="Yasunaga-Aoki C."/>
            <person name="Shimizu S."/>
        </authorList>
    </citation>
    <scope>NUCLEOTIDE SEQUENCE [LARGE SCALE GENOMIC DNA]</scope>
    <source>
        <strain evidence="1 2">ATCC 14706</strain>
    </source>
</reference>
<dbReference type="EMBL" id="BALG01000093">
    <property type="protein sequence ID" value="GAC42356.1"/>
    <property type="molecule type" value="Genomic_DNA"/>
</dbReference>
<accession>M9LPC2</accession>
<proteinExistence type="predicted"/>
<name>M9LPC2_PAEPP</name>
<sequence>MVTGTLLLSPSNLFADSISKVTNMSQNQDENSVIGVITDAYPSYAFVEYQDSNGNTQEVDIDFPNDSNKTFKKGDKVKVINKDKWKVKDFIYFEATVAPGDFIFKLTDDSKNMSLNDQE</sequence>
<protein>
    <submittedName>
        <fullName evidence="1">Periplasmic component</fullName>
    </submittedName>
</protein>